<proteinExistence type="predicted"/>
<feature type="transmembrane region" description="Helical" evidence="1">
    <location>
        <begin position="12"/>
        <end position="30"/>
    </location>
</feature>
<evidence type="ECO:0000313" key="2">
    <source>
        <dbReference type="EMBL" id="QHU06983.1"/>
    </source>
</evidence>
<keyword evidence="1" id="KW-0812">Transmembrane</keyword>
<dbReference type="AlphaFoldDB" id="A0A6C0JNN7"/>
<organism evidence="2">
    <name type="scientific">viral metagenome</name>
    <dbReference type="NCBI Taxonomy" id="1070528"/>
    <lineage>
        <taxon>unclassified sequences</taxon>
        <taxon>metagenomes</taxon>
        <taxon>organismal metagenomes</taxon>
    </lineage>
</organism>
<keyword evidence="1" id="KW-0472">Membrane</keyword>
<feature type="transmembrane region" description="Helical" evidence="1">
    <location>
        <begin position="125"/>
        <end position="141"/>
    </location>
</feature>
<feature type="transmembrane region" description="Helical" evidence="1">
    <location>
        <begin position="37"/>
        <end position="54"/>
    </location>
</feature>
<dbReference type="EMBL" id="MN740670">
    <property type="protein sequence ID" value="QHU06983.1"/>
    <property type="molecule type" value="Genomic_DNA"/>
</dbReference>
<evidence type="ECO:0000256" key="1">
    <source>
        <dbReference type="SAM" id="Phobius"/>
    </source>
</evidence>
<feature type="transmembrane region" description="Helical" evidence="1">
    <location>
        <begin position="99"/>
        <end position="118"/>
    </location>
</feature>
<name>A0A6C0JNN7_9ZZZZ</name>
<reference evidence="2" key="1">
    <citation type="journal article" date="2020" name="Nature">
        <title>Giant virus diversity and host interactions through global metagenomics.</title>
        <authorList>
            <person name="Schulz F."/>
            <person name="Roux S."/>
            <person name="Paez-Espino D."/>
            <person name="Jungbluth S."/>
            <person name="Walsh D.A."/>
            <person name="Denef V.J."/>
            <person name="McMahon K.D."/>
            <person name="Konstantinidis K.T."/>
            <person name="Eloe-Fadrosh E.A."/>
            <person name="Kyrpides N.C."/>
            <person name="Woyke T."/>
        </authorList>
    </citation>
    <scope>NUCLEOTIDE SEQUENCE</scope>
    <source>
        <strain evidence="2">GVMAG-S-1038524-41</strain>
    </source>
</reference>
<protein>
    <submittedName>
        <fullName evidence="2">Uncharacterized protein</fullName>
    </submittedName>
</protein>
<keyword evidence="1" id="KW-1133">Transmembrane helix</keyword>
<sequence length="181" mass="21548">MLDIRKTTQQFFWMDNTIYIIAFILMYTIVKKPQKLKVIYTVLCCVGISLLFTLDGKYGLKLEGKGDNKVLRINPEKLKENCHRELYRYMDDTCYYNNIWRISLLSALIITLFMLPFIDNDKVKYMPYIITCLVAVIYHAWKWKLTHSYYFVFKTVKDVCSHLERNPTKLYKPISHAGMTK</sequence>
<accession>A0A6C0JNN7</accession>